<dbReference type="Pfam" id="PF05656">
    <property type="entry name" value="DUF805"/>
    <property type="match status" value="1"/>
</dbReference>
<reference evidence="2 4" key="1">
    <citation type="journal article" date="2016" name="Genome Announc.">
        <title>Complete Genome Sequence of the Amino Acid-Fermenting Clostridium propionicum X2 (DSM 1682).</title>
        <authorList>
            <person name="Poehlein A."/>
            <person name="Schlien K."/>
            <person name="Chowdhury N.P."/>
            <person name="Gottschalk G."/>
            <person name="Buckel W."/>
            <person name="Daniel R."/>
        </authorList>
    </citation>
    <scope>NUCLEOTIDE SEQUENCE [LARGE SCALE GENOMIC DNA]</scope>
    <source>
        <strain evidence="2 4">X2</strain>
    </source>
</reference>
<accession>A0A120MJZ5</accession>
<dbReference type="RefSeq" id="WP_066046561.1">
    <property type="nucleotide sequence ID" value="NZ_CP014223.1"/>
</dbReference>
<protein>
    <submittedName>
        <fullName evidence="2">Inner membrane protein YhaH</fullName>
    </submittedName>
    <submittedName>
        <fullName evidence="3">Uncharacterized membrane protein YhaH, DUF805 family</fullName>
    </submittedName>
</protein>
<dbReference type="EMBL" id="CP014223">
    <property type="protein sequence ID" value="AMJ39673.1"/>
    <property type="molecule type" value="Genomic_DNA"/>
</dbReference>
<reference evidence="3" key="3">
    <citation type="submission" date="2016-11" db="EMBL/GenBank/DDBJ databases">
        <authorList>
            <person name="Varghese N."/>
            <person name="Submissions S."/>
        </authorList>
    </citation>
    <scope>NUCLEOTIDE SEQUENCE</scope>
    <source>
        <strain evidence="3">DSM 1682</strain>
    </source>
</reference>
<evidence type="ECO:0000313" key="5">
    <source>
        <dbReference type="Proteomes" id="UP000184204"/>
    </source>
</evidence>
<dbReference type="EMBL" id="FQUA01000001">
    <property type="protein sequence ID" value="SHE30560.1"/>
    <property type="molecule type" value="Genomic_DNA"/>
</dbReference>
<dbReference type="PANTHER" id="PTHR34980:SF2">
    <property type="entry name" value="INNER MEMBRANE PROTEIN YHAH-RELATED"/>
    <property type="match status" value="1"/>
</dbReference>
<evidence type="ECO:0000256" key="1">
    <source>
        <dbReference type="SAM" id="Phobius"/>
    </source>
</evidence>
<dbReference type="GO" id="GO:0005886">
    <property type="term" value="C:plasma membrane"/>
    <property type="evidence" value="ECO:0007669"/>
    <property type="project" value="TreeGrafter"/>
</dbReference>
<feature type="transmembrane region" description="Helical" evidence="1">
    <location>
        <begin position="46"/>
        <end position="66"/>
    </location>
</feature>
<keyword evidence="1" id="KW-0472">Membrane</keyword>
<organism evidence="3 5">
    <name type="scientific">Anaerotignum propionicum DSM 1682</name>
    <dbReference type="NCBI Taxonomy" id="991789"/>
    <lineage>
        <taxon>Bacteria</taxon>
        <taxon>Bacillati</taxon>
        <taxon>Bacillota</taxon>
        <taxon>Clostridia</taxon>
        <taxon>Lachnospirales</taxon>
        <taxon>Anaerotignaceae</taxon>
        <taxon>Anaerotignum</taxon>
    </lineage>
</organism>
<reference evidence="4" key="2">
    <citation type="submission" date="2016-01" db="EMBL/GenBank/DDBJ databases">
        <authorList>
            <person name="Poehlein A."/>
            <person name="Schlien K."/>
            <person name="Gottschalk G."/>
            <person name="Buckel W."/>
            <person name="Daniel R."/>
        </authorList>
    </citation>
    <scope>NUCLEOTIDE SEQUENCE [LARGE SCALE GENOMIC DNA]</scope>
    <source>
        <strain evidence="4">X2</strain>
    </source>
</reference>
<feature type="transmembrane region" description="Helical" evidence="1">
    <location>
        <begin position="78"/>
        <end position="97"/>
    </location>
</feature>
<dbReference type="Proteomes" id="UP000068026">
    <property type="component" value="Chromosome"/>
</dbReference>
<feature type="transmembrane region" description="Helical" evidence="1">
    <location>
        <begin position="103"/>
        <end position="124"/>
    </location>
</feature>
<reference evidence="5" key="4">
    <citation type="submission" date="2016-11" db="EMBL/GenBank/DDBJ databases">
        <authorList>
            <person name="Jaros S."/>
            <person name="Januszkiewicz K."/>
            <person name="Wedrychowicz H."/>
        </authorList>
    </citation>
    <scope>NUCLEOTIDE SEQUENCE [LARGE SCALE GENOMIC DNA]</scope>
    <source>
        <strain evidence="5">DSM 1682</strain>
    </source>
</reference>
<dbReference type="AlphaFoldDB" id="A0A120MJZ5"/>
<name>A0A120MJZ5_ANAPI</name>
<dbReference type="Proteomes" id="UP000184204">
    <property type="component" value="Unassembled WGS sequence"/>
</dbReference>
<dbReference type="OrthoDB" id="9812349at2"/>
<sequence length="140" mass="15881">MQCYIEIIKKYAVFKGRESRRTFWYFVLFNFIFSLIIYFIDKIVHSDILSTIYSLAVFLPSLGASIRRLHDINKSGWWVLLSMIPLAFFLIVIPLAFVSKTAALGGLILISLLCLACSIWLIVLEATPGTPGENKYGEPV</sequence>
<dbReference type="KEGG" id="cpro:CPRO_00490"/>
<keyword evidence="4" id="KW-1185">Reference proteome</keyword>
<evidence type="ECO:0000313" key="2">
    <source>
        <dbReference type="EMBL" id="AMJ39673.1"/>
    </source>
</evidence>
<dbReference type="PANTHER" id="PTHR34980">
    <property type="entry name" value="INNER MEMBRANE PROTEIN-RELATED-RELATED"/>
    <property type="match status" value="1"/>
</dbReference>
<evidence type="ECO:0000313" key="4">
    <source>
        <dbReference type="Proteomes" id="UP000068026"/>
    </source>
</evidence>
<keyword evidence="1" id="KW-0812">Transmembrane</keyword>
<evidence type="ECO:0000313" key="3">
    <source>
        <dbReference type="EMBL" id="SHE30560.1"/>
    </source>
</evidence>
<proteinExistence type="predicted"/>
<dbReference type="InterPro" id="IPR008523">
    <property type="entry name" value="DUF805"/>
</dbReference>
<keyword evidence="1" id="KW-1133">Transmembrane helix</keyword>
<feature type="transmembrane region" description="Helical" evidence="1">
    <location>
        <begin position="23"/>
        <end position="40"/>
    </location>
</feature>
<gene>
    <name evidence="2" type="primary">yhaH</name>
    <name evidence="2" type="ORF">CPRO_00490</name>
    <name evidence="3" type="ORF">SAMN02745151_00310</name>
</gene>